<sequence length="77" mass="8735">MIYGLIALSIGLILLLYFLFVYKSTNKKLLPTKNDDLVTYYIDFAIKLYPVPFWSGVIGLLLVLGSSIFLIINFIIS</sequence>
<keyword evidence="1" id="KW-0472">Membrane</keyword>
<feature type="transmembrane region" description="Helical" evidence="1">
    <location>
        <begin position="5"/>
        <end position="22"/>
    </location>
</feature>
<evidence type="ECO:0000256" key="1">
    <source>
        <dbReference type="SAM" id="Phobius"/>
    </source>
</evidence>
<protein>
    <submittedName>
        <fullName evidence="2">Uncharacterized protein</fullName>
    </submittedName>
</protein>
<evidence type="ECO:0000313" key="2">
    <source>
        <dbReference type="EMBL" id="QGT99263.1"/>
    </source>
</evidence>
<proteinExistence type="predicted"/>
<organism evidence="2 3">
    <name type="scientific">Candidatus Syntrophocurvum alkaliphilum</name>
    <dbReference type="NCBI Taxonomy" id="2293317"/>
    <lineage>
        <taxon>Bacteria</taxon>
        <taxon>Bacillati</taxon>
        <taxon>Bacillota</taxon>
        <taxon>Clostridia</taxon>
        <taxon>Eubacteriales</taxon>
        <taxon>Syntrophomonadaceae</taxon>
        <taxon>Candidatus Syntrophocurvum</taxon>
    </lineage>
</organism>
<keyword evidence="1" id="KW-0812">Transmembrane</keyword>
<name>A0A6I6D8P7_9FIRM</name>
<dbReference type="RefSeq" id="WP_156203179.1">
    <property type="nucleotide sequence ID" value="NZ_CP046457.1"/>
</dbReference>
<gene>
    <name evidence="2" type="ORF">SYNTR_0670</name>
</gene>
<accession>A0A6I6D8P7</accession>
<feature type="transmembrane region" description="Helical" evidence="1">
    <location>
        <begin position="53"/>
        <end position="76"/>
    </location>
</feature>
<keyword evidence="1" id="KW-1133">Transmembrane helix</keyword>
<dbReference type="EMBL" id="CP046457">
    <property type="protein sequence ID" value="QGT99263.1"/>
    <property type="molecule type" value="Genomic_DNA"/>
</dbReference>
<dbReference type="OrthoDB" id="2088388at2"/>
<keyword evidence="3" id="KW-1185">Reference proteome</keyword>
<dbReference type="Proteomes" id="UP000426444">
    <property type="component" value="Chromosome"/>
</dbReference>
<reference evidence="3" key="1">
    <citation type="journal article" date="2019" name="Microbiology">
        <title>Complete Genome Sequence of an Uncultured Bacterium of the Candidate Phylum Bipolaricaulota.</title>
        <authorList>
            <person name="Kadnikov V.V."/>
            <person name="Mardanov A.V."/>
            <person name="Beletsky A.V."/>
            <person name="Frank Y.A."/>
            <person name="Karnachuk O.V."/>
            <person name="Ravin N.V."/>
        </authorList>
    </citation>
    <scope>NUCLEOTIDE SEQUENCE [LARGE SCALE GENOMIC DNA]</scope>
</reference>
<dbReference type="AlphaFoldDB" id="A0A6I6D8P7"/>
<evidence type="ECO:0000313" key="3">
    <source>
        <dbReference type="Proteomes" id="UP000426444"/>
    </source>
</evidence>
<dbReference type="KEGG" id="salq:SYNTR_0670"/>